<dbReference type="PANTHER" id="PTHR43065:SF42">
    <property type="entry name" value="TWO-COMPONENT SENSOR PPRA"/>
    <property type="match status" value="1"/>
</dbReference>
<feature type="transmembrane region" description="Helical" evidence="11">
    <location>
        <begin position="55"/>
        <end position="74"/>
    </location>
</feature>
<comment type="subcellular location">
    <subcellularLocation>
        <location evidence="2">Cell membrane</location>
    </subcellularLocation>
</comment>
<evidence type="ECO:0000256" key="8">
    <source>
        <dbReference type="ARBA" id="ARBA00022840"/>
    </source>
</evidence>
<dbReference type="InterPro" id="IPR000700">
    <property type="entry name" value="PAS-assoc_C"/>
</dbReference>
<proteinExistence type="predicted"/>
<dbReference type="InterPro" id="IPR036890">
    <property type="entry name" value="HATPase_C_sf"/>
</dbReference>
<dbReference type="PROSITE" id="PS50113">
    <property type="entry name" value="PAC"/>
    <property type="match status" value="1"/>
</dbReference>
<dbReference type="Gene3D" id="3.40.50.2300">
    <property type="match status" value="1"/>
</dbReference>
<dbReference type="GO" id="GO:0005886">
    <property type="term" value="C:plasma membrane"/>
    <property type="evidence" value="ECO:0007669"/>
    <property type="project" value="UniProtKB-SubCell"/>
</dbReference>
<feature type="domain" description="Response regulatory" evidence="13">
    <location>
        <begin position="491"/>
        <end position="603"/>
    </location>
</feature>
<evidence type="ECO:0000313" key="16">
    <source>
        <dbReference type="EMBL" id="GIF03875.1"/>
    </source>
</evidence>
<dbReference type="Gene3D" id="3.30.565.10">
    <property type="entry name" value="Histidine kinase-like ATPase, C-terminal domain"/>
    <property type="match status" value="1"/>
</dbReference>
<dbReference type="GO" id="GO:0005524">
    <property type="term" value="F:ATP binding"/>
    <property type="evidence" value="ECO:0007669"/>
    <property type="project" value="UniProtKB-KW"/>
</dbReference>
<dbReference type="SUPFAM" id="SSF52172">
    <property type="entry name" value="CheY-like"/>
    <property type="match status" value="1"/>
</dbReference>
<dbReference type="SMART" id="SM00448">
    <property type="entry name" value="REC"/>
    <property type="match status" value="1"/>
</dbReference>
<evidence type="ECO:0000256" key="5">
    <source>
        <dbReference type="ARBA" id="ARBA00022679"/>
    </source>
</evidence>
<evidence type="ECO:0000256" key="2">
    <source>
        <dbReference type="ARBA" id="ARBA00004236"/>
    </source>
</evidence>
<protein>
    <recommendedName>
        <fullName evidence="3">histidine kinase</fullName>
        <ecNumber evidence="3">2.7.13.3</ecNumber>
    </recommendedName>
</protein>
<evidence type="ECO:0000259" key="12">
    <source>
        <dbReference type="PROSITE" id="PS50109"/>
    </source>
</evidence>
<dbReference type="PANTHER" id="PTHR43065">
    <property type="entry name" value="SENSOR HISTIDINE KINASE"/>
    <property type="match status" value="1"/>
</dbReference>
<evidence type="ECO:0000313" key="17">
    <source>
        <dbReference type="Proteomes" id="UP000629619"/>
    </source>
</evidence>
<dbReference type="AlphaFoldDB" id="A0A919N3U0"/>
<keyword evidence="6" id="KW-0547">Nucleotide-binding</keyword>
<dbReference type="SMART" id="SM00388">
    <property type="entry name" value="HisKA"/>
    <property type="match status" value="1"/>
</dbReference>
<feature type="transmembrane region" description="Helical" evidence="11">
    <location>
        <begin position="81"/>
        <end position="98"/>
    </location>
</feature>
<sequence length="611" mass="64299">MGSVGSRSSYVLVSIAIVTALAAISAAAPARMLLFGLVAVGPALAAASANPPAVLAVGGYAFAAAFAVSTWQGFLGSAEQLTRLAVLTGMTVVGWGVARHHRNLTRSSAGTAREREMLAAVAEQSADAIIASDLNGVVMVWNGAAERLYGRPASEMIGRSFGEVLAEDGDVDLDEALAELSAGRRIHLDESHRAGKDGTPFVVSVDVWPVRDDDGIVVAAAATERDITDEKLARERSARADRLESLGQLAGGVAHDFNNLLAIILNYADFIADEVSGDAAADLSRIRNAAERAKSLTTQLLLFAKREPTRVEIIDLNQVVTEAGELLSRTIGENIRLVCRPGPDGLPVRANRGRLDQILFNLVINARDAMSEGGVVVVETDYVELAEGAAAGLPAGRYAQLTVSDTGCGMTPEVRDRLFEPFFTTKPADRGTGLGLATVYGIVGDAGGTIGVESAPGAGTTFRILLPSAVAPAGGRAGRSAGELAHGHGELIMVVEDDDFVRDLVIRILRDNGYRATHRDPDSLDALDLHDVALVVTDIVMHGRSGPALAGWLRARRPDLRVLYMSGYNDAEVRREYGIAPETPIVRKPFTAVELLAAVGEALSAAHAKGT</sequence>
<dbReference type="InterPro" id="IPR035965">
    <property type="entry name" value="PAS-like_dom_sf"/>
</dbReference>
<dbReference type="InterPro" id="IPR004358">
    <property type="entry name" value="Sig_transdc_His_kin-like_C"/>
</dbReference>
<evidence type="ECO:0000256" key="11">
    <source>
        <dbReference type="SAM" id="Phobius"/>
    </source>
</evidence>
<dbReference type="Pfam" id="PF00072">
    <property type="entry name" value="Response_reg"/>
    <property type="match status" value="1"/>
</dbReference>
<feature type="domain" description="Histidine kinase" evidence="12">
    <location>
        <begin position="252"/>
        <end position="470"/>
    </location>
</feature>
<dbReference type="InterPro" id="IPR005467">
    <property type="entry name" value="His_kinase_dom"/>
</dbReference>
<dbReference type="InterPro" id="IPR000014">
    <property type="entry name" value="PAS"/>
</dbReference>
<dbReference type="InterPro" id="IPR001789">
    <property type="entry name" value="Sig_transdc_resp-reg_receiver"/>
</dbReference>
<organism evidence="16 17">
    <name type="scientific">Actinoplanes siamensis</name>
    <dbReference type="NCBI Taxonomy" id="1223317"/>
    <lineage>
        <taxon>Bacteria</taxon>
        <taxon>Bacillati</taxon>
        <taxon>Actinomycetota</taxon>
        <taxon>Actinomycetes</taxon>
        <taxon>Micromonosporales</taxon>
        <taxon>Micromonosporaceae</taxon>
        <taxon>Actinoplanes</taxon>
    </lineage>
</organism>
<dbReference type="SUPFAM" id="SSF55785">
    <property type="entry name" value="PYP-like sensor domain (PAS domain)"/>
    <property type="match status" value="1"/>
</dbReference>
<dbReference type="PROSITE" id="PS50110">
    <property type="entry name" value="RESPONSE_REGULATORY"/>
    <property type="match status" value="1"/>
</dbReference>
<dbReference type="Pfam" id="PF00989">
    <property type="entry name" value="PAS"/>
    <property type="match status" value="1"/>
</dbReference>
<dbReference type="InterPro" id="IPR003661">
    <property type="entry name" value="HisK_dim/P_dom"/>
</dbReference>
<dbReference type="SMART" id="SM00091">
    <property type="entry name" value="PAS"/>
    <property type="match status" value="1"/>
</dbReference>
<evidence type="ECO:0000259" key="15">
    <source>
        <dbReference type="PROSITE" id="PS50113"/>
    </source>
</evidence>
<dbReference type="InterPro" id="IPR036097">
    <property type="entry name" value="HisK_dim/P_sf"/>
</dbReference>
<reference evidence="16" key="1">
    <citation type="submission" date="2021-01" db="EMBL/GenBank/DDBJ databases">
        <title>Whole genome shotgun sequence of Actinoplanes siamensis NBRC 109076.</title>
        <authorList>
            <person name="Komaki H."/>
            <person name="Tamura T."/>
        </authorList>
    </citation>
    <scope>NUCLEOTIDE SEQUENCE</scope>
    <source>
        <strain evidence="16">NBRC 109076</strain>
    </source>
</reference>
<evidence type="ECO:0000259" key="14">
    <source>
        <dbReference type="PROSITE" id="PS50112"/>
    </source>
</evidence>
<keyword evidence="8" id="KW-0067">ATP-binding</keyword>
<evidence type="ECO:0000256" key="7">
    <source>
        <dbReference type="ARBA" id="ARBA00022777"/>
    </source>
</evidence>
<gene>
    <name evidence="16" type="ORF">Asi03nite_14130</name>
</gene>
<dbReference type="PROSITE" id="PS50109">
    <property type="entry name" value="HIS_KIN"/>
    <property type="match status" value="1"/>
</dbReference>
<dbReference type="SUPFAM" id="SSF47384">
    <property type="entry name" value="Homodimeric domain of signal transducing histidine kinase"/>
    <property type="match status" value="1"/>
</dbReference>
<keyword evidence="11" id="KW-0812">Transmembrane</keyword>
<dbReference type="EC" id="2.7.13.3" evidence="3"/>
<dbReference type="CDD" id="cd00130">
    <property type="entry name" value="PAS"/>
    <property type="match status" value="1"/>
</dbReference>
<dbReference type="Pfam" id="PF00512">
    <property type="entry name" value="HisKA"/>
    <property type="match status" value="1"/>
</dbReference>
<dbReference type="GO" id="GO:0006355">
    <property type="term" value="P:regulation of DNA-templated transcription"/>
    <property type="evidence" value="ECO:0007669"/>
    <property type="project" value="InterPro"/>
</dbReference>
<dbReference type="Gene3D" id="1.10.287.130">
    <property type="match status" value="1"/>
</dbReference>
<feature type="modified residue" description="4-aspartylphosphate" evidence="10">
    <location>
        <position position="538"/>
    </location>
</feature>
<dbReference type="SUPFAM" id="SSF55874">
    <property type="entry name" value="ATPase domain of HSP90 chaperone/DNA topoisomerase II/histidine kinase"/>
    <property type="match status" value="1"/>
</dbReference>
<keyword evidence="9" id="KW-0902">Two-component regulatory system</keyword>
<dbReference type="PRINTS" id="PR00344">
    <property type="entry name" value="BCTRLSENSOR"/>
</dbReference>
<dbReference type="Pfam" id="PF02518">
    <property type="entry name" value="HATPase_c"/>
    <property type="match status" value="1"/>
</dbReference>
<keyword evidence="11" id="KW-1133">Transmembrane helix</keyword>
<dbReference type="InterPro" id="IPR003594">
    <property type="entry name" value="HATPase_dom"/>
</dbReference>
<comment type="caution">
    <text evidence="16">The sequence shown here is derived from an EMBL/GenBank/DDBJ whole genome shotgun (WGS) entry which is preliminary data.</text>
</comment>
<evidence type="ECO:0000256" key="3">
    <source>
        <dbReference type="ARBA" id="ARBA00012438"/>
    </source>
</evidence>
<dbReference type="CDD" id="cd00082">
    <property type="entry name" value="HisKA"/>
    <property type="match status" value="1"/>
</dbReference>
<dbReference type="Proteomes" id="UP000629619">
    <property type="component" value="Unassembled WGS sequence"/>
</dbReference>
<name>A0A919N3U0_9ACTN</name>
<feature type="domain" description="PAS" evidence="14">
    <location>
        <begin position="114"/>
        <end position="184"/>
    </location>
</feature>
<evidence type="ECO:0000256" key="9">
    <source>
        <dbReference type="ARBA" id="ARBA00023012"/>
    </source>
</evidence>
<evidence type="ECO:0000256" key="1">
    <source>
        <dbReference type="ARBA" id="ARBA00000085"/>
    </source>
</evidence>
<dbReference type="InterPro" id="IPR013767">
    <property type="entry name" value="PAS_fold"/>
</dbReference>
<accession>A0A919N3U0</accession>
<evidence type="ECO:0000259" key="13">
    <source>
        <dbReference type="PROSITE" id="PS50110"/>
    </source>
</evidence>
<evidence type="ECO:0000256" key="6">
    <source>
        <dbReference type="ARBA" id="ARBA00022741"/>
    </source>
</evidence>
<comment type="catalytic activity">
    <reaction evidence="1">
        <text>ATP + protein L-histidine = ADP + protein N-phospho-L-histidine.</text>
        <dbReference type="EC" id="2.7.13.3"/>
    </reaction>
</comment>
<dbReference type="SMART" id="SM00387">
    <property type="entry name" value="HATPase_c"/>
    <property type="match status" value="1"/>
</dbReference>
<keyword evidence="7" id="KW-0418">Kinase</keyword>
<dbReference type="NCBIfam" id="TIGR00229">
    <property type="entry name" value="sensory_box"/>
    <property type="match status" value="1"/>
</dbReference>
<keyword evidence="17" id="KW-1185">Reference proteome</keyword>
<evidence type="ECO:0000256" key="4">
    <source>
        <dbReference type="ARBA" id="ARBA00022553"/>
    </source>
</evidence>
<keyword evidence="11" id="KW-0472">Membrane</keyword>
<dbReference type="InterPro" id="IPR011006">
    <property type="entry name" value="CheY-like_superfamily"/>
</dbReference>
<dbReference type="Gene3D" id="3.30.450.20">
    <property type="entry name" value="PAS domain"/>
    <property type="match status" value="1"/>
</dbReference>
<dbReference type="GO" id="GO:0000155">
    <property type="term" value="F:phosphorelay sensor kinase activity"/>
    <property type="evidence" value="ECO:0007669"/>
    <property type="project" value="InterPro"/>
</dbReference>
<keyword evidence="5" id="KW-0808">Transferase</keyword>
<feature type="domain" description="PAC" evidence="15">
    <location>
        <begin position="187"/>
        <end position="239"/>
    </location>
</feature>
<dbReference type="PROSITE" id="PS50112">
    <property type="entry name" value="PAS"/>
    <property type="match status" value="1"/>
</dbReference>
<dbReference type="EMBL" id="BOMW01000014">
    <property type="protein sequence ID" value="GIF03875.1"/>
    <property type="molecule type" value="Genomic_DNA"/>
</dbReference>
<keyword evidence="4 10" id="KW-0597">Phosphoprotein</keyword>
<evidence type="ECO:0000256" key="10">
    <source>
        <dbReference type="PROSITE-ProRule" id="PRU00169"/>
    </source>
</evidence>